<comment type="caution">
    <text evidence="7">The sequence shown here is derived from an EMBL/GenBank/DDBJ whole genome shotgun (WGS) entry which is preliminary data.</text>
</comment>
<accession>A0AAW0BNK3</accession>
<gene>
    <name evidence="7" type="ORF">R3P38DRAFT_2935142</name>
</gene>
<feature type="domain" description="C2H2-type" evidence="6">
    <location>
        <begin position="97"/>
        <end position="118"/>
    </location>
</feature>
<dbReference type="SUPFAM" id="SSF57667">
    <property type="entry name" value="beta-beta-alpha zinc fingers"/>
    <property type="match status" value="1"/>
</dbReference>
<protein>
    <recommendedName>
        <fullName evidence="6">C2H2-type domain-containing protein</fullName>
    </recommendedName>
</protein>
<feature type="compositionally biased region" description="Low complexity" evidence="5">
    <location>
        <begin position="609"/>
        <end position="625"/>
    </location>
</feature>
<keyword evidence="8" id="KW-1185">Reference proteome</keyword>
<evidence type="ECO:0000256" key="1">
    <source>
        <dbReference type="ARBA" id="ARBA00022723"/>
    </source>
</evidence>
<feature type="region of interest" description="Disordered" evidence="5">
    <location>
        <begin position="592"/>
        <end position="625"/>
    </location>
</feature>
<dbReference type="AlphaFoldDB" id="A0AAW0BNK3"/>
<evidence type="ECO:0000259" key="6">
    <source>
        <dbReference type="SMART" id="SM00355"/>
    </source>
</evidence>
<feature type="region of interest" description="Disordered" evidence="5">
    <location>
        <begin position="128"/>
        <end position="206"/>
    </location>
</feature>
<evidence type="ECO:0000256" key="5">
    <source>
        <dbReference type="SAM" id="MobiDB-lite"/>
    </source>
</evidence>
<feature type="domain" description="C2H2-type" evidence="6">
    <location>
        <begin position="374"/>
        <end position="397"/>
    </location>
</feature>
<feature type="domain" description="C2H2-type" evidence="6">
    <location>
        <begin position="471"/>
        <end position="498"/>
    </location>
</feature>
<dbReference type="InterPro" id="IPR013087">
    <property type="entry name" value="Znf_C2H2_type"/>
</dbReference>
<dbReference type="InterPro" id="IPR051580">
    <property type="entry name" value="ZnF-Chromatin_assoc"/>
</dbReference>
<dbReference type="Proteomes" id="UP001362999">
    <property type="component" value="Unassembled WGS sequence"/>
</dbReference>
<dbReference type="EMBL" id="JAWWNJ010000028">
    <property type="protein sequence ID" value="KAK7028280.1"/>
    <property type="molecule type" value="Genomic_DNA"/>
</dbReference>
<feature type="region of interest" description="Disordered" evidence="5">
    <location>
        <begin position="273"/>
        <end position="364"/>
    </location>
</feature>
<dbReference type="PANTHER" id="PTHR23057:SF0">
    <property type="entry name" value="JUXTAPOSED WITH ANOTHER ZINC FINGER PROTEIN 1"/>
    <property type="match status" value="1"/>
</dbReference>
<keyword evidence="1" id="KW-0479">Metal-binding</keyword>
<feature type="compositionally biased region" description="Acidic residues" evidence="5">
    <location>
        <begin position="158"/>
        <end position="167"/>
    </location>
</feature>
<dbReference type="InterPro" id="IPR036236">
    <property type="entry name" value="Znf_C2H2_sf"/>
</dbReference>
<sequence>MSHPIALPVAPGHQDYVMEHGSYTGENGQFNPASYTRHFLGSPISWRAGSFGAQFVPSQSPTAMLVGSFDRIKTPQDSSILNAWNVFDHHGEHCRNYTCCGIHLEDLHALLEHFEAVHIVVTDRNQPSIQIPFNPQPNPPEPEPSHLHPQPQYSTPFDTDDMDLGDADFDHNSPPPPSTAPTSAVTSRAPSPTPSPSGSSRPTLNINSVGFSFREAQAPMSSRNPAPFSAFARYNAEYNSPGSGAVTPQDVAEYASTDPSAIAPALVFATGEELQGDSGSGSGSSHPSPTTAPTGILPSPIHTHAHTSTSSKMSHSSSSSSKSSSKRSPPPLSTSTSAPPSRGATPGGTPLPTPPSSATASPAPATILLPHKPFRCPKPNCSKSYKQANGLKYHMTHGSCNFGPAKDVEAVKALLERKRAVAHANANAHVVVPEEEAEEVAPAQVAAVPAGGDQQLSRAELDEVEARVRPFACGIGDCTRRYKNMNGLRYHYQHSGDHGALGLSQLAAGVHPCLQQGRGGHAAAAATPVASTSGAPSVAVNGGKAAASTGTYAWGSTLLPHIQAVATTSTSSATATASTSSSSSSTAAQKSAAAAAAKGKPEATPFTPPSSASTQAQGQGQFAGAPQAQNDYLAHLQRAQFAQYHQWYAQTHTQQQQQQAQQQVQQQQVDVQMG</sequence>
<evidence type="ECO:0000256" key="3">
    <source>
        <dbReference type="ARBA" id="ARBA00022771"/>
    </source>
</evidence>
<evidence type="ECO:0000313" key="8">
    <source>
        <dbReference type="Proteomes" id="UP001362999"/>
    </source>
</evidence>
<keyword evidence="3" id="KW-0863">Zinc-finger</keyword>
<dbReference type="SMART" id="SM00355">
    <property type="entry name" value="ZnF_C2H2"/>
    <property type="match status" value="3"/>
</dbReference>
<evidence type="ECO:0000256" key="2">
    <source>
        <dbReference type="ARBA" id="ARBA00022737"/>
    </source>
</evidence>
<dbReference type="GO" id="GO:0008270">
    <property type="term" value="F:zinc ion binding"/>
    <property type="evidence" value="ECO:0007669"/>
    <property type="project" value="UniProtKB-KW"/>
</dbReference>
<proteinExistence type="predicted"/>
<evidence type="ECO:0000256" key="4">
    <source>
        <dbReference type="ARBA" id="ARBA00022833"/>
    </source>
</evidence>
<reference evidence="7 8" key="1">
    <citation type="journal article" date="2024" name="J Genomics">
        <title>Draft genome sequencing and assembly of Favolaschia claudopus CIRM-BRFM 2984 isolated from oak limbs.</title>
        <authorList>
            <person name="Navarro D."/>
            <person name="Drula E."/>
            <person name="Chaduli D."/>
            <person name="Cazenave R."/>
            <person name="Ahrendt S."/>
            <person name="Wang J."/>
            <person name="Lipzen A."/>
            <person name="Daum C."/>
            <person name="Barry K."/>
            <person name="Grigoriev I.V."/>
            <person name="Favel A."/>
            <person name="Rosso M.N."/>
            <person name="Martin F."/>
        </authorList>
    </citation>
    <scope>NUCLEOTIDE SEQUENCE [LARGE SCALE GENOMIC DNA]</scope>
    <source>
        <strain evidence="7 8">CIRM-BRFM 2984</strain>
    </source>
</reference>
<feature type="compositionally biased region" description="Low complexity" evidence="5">
    <location>
        <begin position="283"/>
        <end position="348"/>
    </location>
</feature>
<evidence type="ECO:0000313" key="7">
    <source>
        <dbReference type="EMBL" id="KAK7028280.1"/>
    </source>
</evidence>
<dbReference type="GO" id="GO:0005634">
    <property type="term" value="C:nucleus"/>
    <property type="evidence" value="ECO:0007669"/>
    <property type="project" value="TreeGrafter"/>
</dbReference>
<organism evidence="7 8">
    <name type="scientific">Favolaschia claudopus</name>
    <dbReference type="NCBI Taxonomy" id="2862362"/>
    <lineage>
        <taxon>Eukaryota</taxon>
        <taxon>Fungi</taxon>
        <taxon>Dikarya</taxon>
        <taxon>Basidiomycota</taxon>
        <taxon>Agaricomycotina</taxon>
        <taxon>Agaricomycetes</taxon>
        <taxon>Agaricomycetidae</taxon>
        <taxon>Agaricales</taxon>
        <taxon>Marasmiineae</taxon>
        <taxon>Mycenaceae</taxon>
        <taxon>Favolaschia</taxon>
    </lineage>
</organism>
<keyword evidence="2" id="KW-0677">Repeat</keyword>
<name>A0AAW0BNK3_9AGAR</name>
<dbReference type="PANTHER" id="PTHR23057">
    <property type="entry name" value="JUXTAPOSED WITH ANOTHER ZINC FINGER PROTEIN 1"/>
    <property type="match status" value="1"/>
</dbReference>
<keyword evidence="4" id="KW-0862">Zinc</keyword>
<feature type="compositionally biased region" description="Low complexity" evidence="5">
    <location>
        <begin position="180"/>
        <end position="203"/>
    </location>
</feature>